<protein>
    <submittedName>
        <fullName evidence="1">Uncharacterized protein</fullName>
    </submittedName>
</protein>
<dbReference type="HOGENOM" id="CLU_3283159_0_0_3"/>
<evidence type="ECO:0000313" key="2">
    <source>
        <dbReference type="Proteomes" id="UP000000268"/>
    </source>
</evidence>
<evidence type="ECO:0000313" key="1">
    <source>
        <dbReference type="EMBL" id="ABW32450.1"/>
    </source>
</evidence>
<proteinExistence type="predicted"/>
<dbReference type="AlphaFoldDB" id="A8ZMN8"/>
<reference evidence="1 2" key="1">
    <citation type="journal article" date="2008" name="Proc. Natl. Acad. Sci. U.S.A.">
        <title>Niche adaptation and genome expansion in the chlorophyll d-producing cyanobacterium Acaryochloris marina.</title>
        <authorList>
            <person name="Swingley W.D."/>
            <person name="Chen M."/>
            <person name="Cheung P.C."/>
            <person name="Conrad A.L."/>
            <person name="Dejesa L.C."/>
            <person name="Hao J."/>
            <person name="Honchak B.M."/>
            <person name="Karbach L.E."/>
            <person name="Kurdoglu A."/>
            <person name="Lahiri S."/>
            <person name="Mastrian S.D."/>
            <person name="Miyashita H."/>
            <person name="Page L."/>
            <person name="Ramakrishna P."/>
            <person name="Satoh S."/>
            <person name="Sattley W.M."/>
            <person name="Shimada Y."/>
            <person name="Taylor H.L."/>
            <person name="Tomo T."/>
            <person name="Tsuchiya T."/>
            <person name="Wang Z.T."/>
            <person name="Raymond J."/>
            <person name="Mimuro M."/>
            <person name="Blankenship R.E."/>
            <person name="Touchman J.W."/>
        </authorList>
    </citation>
    <scope>NUCLEOTIDE SEQUENCE [LARGE SCALE GENOMIC DNA]</scope>
    <source>
        <strain evidence="2">MBIC 11017</strain>
        <plasmid evidence="2">Plasmid pREB3</plasmid>
    </source>
</reference>
<geneLocation type="plasmid" evidence="1 2">
    <name>pREB3</name>
</geneLocation>
<sequence length="40" mass="4724">MLWKIREMLNSHLFSIESTLVGNQYDRMGQSLTRELSMAH</sequence>
<dbReference type="KEGG" id="amr:AM1_C0143"/>
<accession>A8ZMN8</accession>
<name>A8ZMN8_ACAM1</name>
<dbReference type="Proteomes" id="UP000000268">
    <property type="component" value="Plasmid pREB3"/>
</dbReference>
<dbReference type="EMBL" id="CP000840">
    <property type="protein sequence ID" value="ABW32450.1"/>
    <property type="molecule type" value="Genomic_DNA"/>
</dbReference>
<gene>
    <name evidence="1" type="ordered locus">AM1_C0143</name>
</gene>
<organism evidence="1 2">
    <name type="scientific">Acaryochloris marina (strain MBIC 11017)</name>
    <dbReference type="NCBI Taxonomy" id="329726"/>
    <lineage>
        <taxon>Bacteria</taxon>
        <taxon>Bacillati</taxon>
        <taxon>Cyanobacteriota</taxon>
        <taxon>Cyanophyceae</taxon>
        <taxon>Acaryochloridales</taxon>
        <taxon>Acaryochloridaceae</taxon>
        <taxon>Acaryochloris</taxon>
    </lineage>
</organism>
<keyword evidence="2" id="KW-1185">Reference proteome</keyword>
<keyword evidence="1" id="KW-0614">Plasmid</keyword>